<evidence type="ECO:0000256" key="5">
    <source>
        <dbReference type="SAM" id="Phobius"/>
    </source>
</evidence>
<evidence type="ECO:0000256" key="3">
    <source>
        <dbReference type="ARBA" id="ARBA00022989"/>
    </source>
</evidence>
<accession>A0ABS6E4Z5</accession>
<comment type="caution">
    <text evidence="7">The sequence shown here is derived from an EMBL/GenBank/DDBJ whole genome shotgun (WGS) entry which is preliminary data.</text>
</comment>
<keyword evidence="3 5" id="KW-1133">Transmembrane helix</keyword>
<evidence type="ECO:0000313" key="8">
    <source>
        <dbReference type="Proteomes" id="UP000749471"/>
    </source>
</evidence>
<evidence type="ECO:0000313" key="7">
    <source>
        <dbReference type="EMBL" id="MBU5437985.1"/>
    </source>
</evidence>
<organism evidence="7 8">
    <name type="scientific">Tissierella simiarum</name>
    <dbReference type="NCBI Taxonomy" id="2841534"/>
    <lineage>
        <taxon>Bacteria</taxon>
        <taxon>Bacillati</taxon>
        <taxon>Bacillota</taxon>
        <taxon>Tissierellia</taxon>
        <taxon>Tissierellales</taxon>
        <taxon>Tissierellaceae</taxon>
        <taxon>Tissierella</taxon>
    </lineage>
</organism>
<feature type="transmembrane region" description="Helical" evidence="5">
    <location>
        <begin position="296"/>
        <end position="314"/>
    </location>
</feature>
<gene>
    <name evidence="7" type="ORF">KQI42_08200</name>
</gene>
<feature type="transmembrane region" description="Helical" evidence="5">
    <location>
        <begin position="6"/>
        <end position="25"/>
    </location>
</feature>
<feature type="transmembrane region" description="Helical" evidence="5">
    <location>
        <begin position="132"/>
        <end position="149"/>
    </location>
</feature>
<sequence length="316" mass="34376">MEISMVFIMFFIGLLITVKGGDLFVDAAVWIAEKTGISPVIIGATIVSLATTLPELFVSAIASIEGHSDVSVGNAIGSYICNIGFIIGVCALIKPMKIESKYFGARGIMMLGYLVVFYVLALDGVITSKEGMALLSLIIWFIIINIIEHKKKNYKKIINNNINNRDNRELVTNLLKFIFGALLILVGAHIMVDKGVEIANILRIPKQIISLTLIALGTSFPELVTSISSIVKDKQNLSIGNIIGANILNLTIVMGISAIVSQQGLIINRQSLFLDVPVAFLISSVFVLAGTYKRKIGRITGAIILILYFSYLMILL</sequence>
<feature type="transmembrane region" description="Helical" evidence="5">
    <location>
        <begin position="170"/>
        <end position="192"/>
    </location>
</feature>
<comment type="subcellular location">
    <subcellularLocation>
        <location evidence="1">Membrane</location>
        <topology evidence="1">Multi-pass membrane protein</topology>
    </subcellularLocation>
</comment>
<feature type="transmembrane region" description="Helical" evidence="5">
    <location>
        <begin position="237"/>
        <end position="260"/>
    </location>
</feature>
<evidence type="ECO:0000259" key="6">
    <source>
        <dbReference type="Pfam" id="PF01699"/>
    </source>
</evidence>
<feature type="transmembrane region" description="Helical" evidence="5">
    <location>
        <begin position="105"/>
        <end position="126"/>
    </location>
</feature>
<feature type="transmembrane region" description="Helical" evidence="5">
    <location>
        <begin position="37"/>
        <end position="64"/>
    </location>
</feature>
<reference evidence="7 8" key="1">
    <citation type="submission" date="2021-06" db="EMBL/GenBank/DDBJ databases">
        <authorList>
            <person name="Sun Q."/>
            <person name="Li D."/>
        </authorList>
    </citation>
    <scope>NUCLEOTIDE SEQUENCE [LARGE SCALE GENOMIC DNA]</scope>
    <source>
        <strain evidence="7 8">MSJ-40</strain>
    </source>
</reference>
<protein>
    <submittedName>
        <fullName evidence="7">Calcium/sodium antiporter</fullName>
    </submittedName>
</protein>
<dbReference type="PANTHER" id="PTHR10846">
    <property type="entry name" value="SODIUM/POTASSIUM/CALCIUM EXCHANGER"/>
    <property type="match status" value="1"/>
</dbReference>
<keyword evidence="2 5" id="KW-0812">Transmembrane</keyword>
<feature type="transmembrane region" description="Helical" evidence="5">
    <location>
        <begin position="76"/>
        <end position="93"/>
    </location>
</feature>
<evidence type="ECO:0000256" key="2">
    <source>
        <dbReference type="ARBA" id="ARBA00022692"/>
    </source>
</evidence>
<feature type="transmembrane region" description="Helical" evidence="5">
    <location>
        <begin position="272"/>
        <end position="289"/>
    </location>
</feature>
<dbReference type="InterPro" id="IPR004837">
    <property type="entry name" value="NaCa_Exmemb"/>
</dbReference>
<evidence type="ECO:0000256" key="1">
    <source>
        <dbReference type="ARBA" id="ARBA00004141"/>
    </source>
</evidence>
<evidence type="ECO:0000256" key="4">
    <source>
        <dbReference type="ARBA" id="ARBA00023136"/>
    </source>
</evidence>
<proteinExistence type="predicted"/>
<dbReference type="NCBIfam" id="TIGR00367">
    <property type="entry name" value="calcium/sodium antiporter"/>
    <property type="match status" value="1"/>
</dbReference>
<dbReference type="InterPro" id="IPR004481">
    <property type="entry name" value="K/Na/Ca-exchanger"/>
</dbReference>
<dbReference type="Pfam" id="PF01699">
    <property type="entry name" value="Na_Ca_ex"/>
    <property type="match status" value="2"/>
</dbReference>
<keyword evidence="8" id="KW-1185">Reference proteome</keyword>
<feature type="domain" description="Sodium/calcium exchanger membrane region" evidence="6">
    <location>
        <begin position="6"/>
        <end position="146"/>
    </location>
</feature>
<feature type="transmembrane region" description="Helical" evidence="5">
    <location>
        <begin position="204"/>
        <end position="225"/>
    </location>
</feature>
<dbReference type="EMBL" id="JAHLPM010000006">
    <property type="protein sequence ID" value="MBU5437985.1"/>
    <property type="molecule type" value="Genomic_DNA"/>
</dbReference>
<dbReference type="PANTHER" id="PTHR10846:SF8">
    <property type="entry name" value="INNER MEMBRANE PROTEIN YRBG"/>
    <property type="match status" value="1"/>
</dbReference>
<name>A0ABS6E4Z5_9FIRM</name>
<dbReference type="RefSeq" id="WP_216518687.1">
    <property type="nucleotide sequence ID" value="NZ_JAHLPM010000006.1"/>
</dbReference>
<keyword evidence="4 5" id="KW-0472">Membrane</keyword>
<feature type="domain" description="Sodium/calcium exchanger membrane region" evidence="6">
    <location>
        <begin position="175"/>
        <end position="315"/>
    </location>
</feature>
<dbReference type="Proteomes" id="UP000749471">
    <property type="component" value="Unassembled WGS sequence"/>
</dbReference>